<dbReference type="Pfam" id="PF13360">
    <property type="entry name" value="PQQ_2"/>
    <property type="match status" value="1"/>
</dbReference>
<protein>
    <submittedName>
        <fullName evidence="8">Pyrroloquinoline quinone-dependent dehydrogenase</fullName>
    </submittedName>
</protein>
<dbReference type="Proteomes" id="UP000675920">
    <property type="component" value="Unplaced"/>
</dbReference>
<evidence type="ECO:0000259" key="6">
    <source>
        <dbReference type="Pfam" id="PF13360"/>
    </source>
</evidence>
<feature type="chain" id="PRO_5034750813" evidence="4">
    <location>
        <begin position="30"/>
        <end position="546"/>
    </location>
</feature>
<sequence>MPSVLAPAACRLGLALGLAAALAPAVPVAAQTTVISTRPSGNLPSRPEAEGADYDGGNWLTFNKGYRGFRYSQLGEIDRGNIGALREQCRFDTGEKFAFRAGPIVHRGTMIFTTAHNTYAIDAATCALRWKHEWLPLRPDLQYGTNNGATVADGRVFRGTNDGYLLALDAATGQLLWHTVVADAYLGEYAVAAPLAWNGLVYLGKAGGDSGIRGEMMAFSATDGHKVWGFNTVPQVGEPGAETWTDPASLAHGGGGTWTTYSLNPFSNTLLIPVGNPGPDFNKAMRPGRNLYTNSLVALDATTGALKWAYQLLGPEDRDWDTSVVASYSDWDGRRAAAVAGKDGVLHVVDHADGKLLFKLPLVTQLNTTAEIPLAPGIRICPIAAVQWNGPAYSPLNNLLYLGAIDWCATAIQGEPPVWTARKPYLGWANGYGTRDPIDQARGVITAVDAHTGLARWRWMSDRPLLAGVTATAGQLLLTADLRGRLVAIDAVTGKQLRMLATGGPNGGGVISYLAGGHQRIAVATGFSHGGFAASGATAQIVVFGL</sequence>
<comment type="cofactor">
    <cofactor evidence="1">
        <name>pyrroloquinoline quinone</name>
        <dbReference type="ChEBI" id="CHEBI:58442"/>
    </cofactor>
</comment>
<evidence type="ECO:0000313" key="8">
    <source>
        <dbReference type="RefSeq" id="WP_051377982.1"/>
    </source>
</evidence>
<comment type="similarity">
    <text evidence="2">Belongs to the bacterial PQQ dehydrogenase family.</text>
</comment>
<dbReference type="Gene3D" id="2.140.10.10">
    <property type="entry name" value="Quinoprotein alcohol dehydrogenase-like superfamily"/>
    <property type="match status" value="1"/>
</dbReference>
<name>A0A8B6X8Q9_9BURK</name>
<evidence type="ECO:0000256" key="4">
    <source>
        <dbReference type="SAM" id="SignalP"/>
    </source>
</evidence>
<organism evidence="7 8">
    <name type="scientific">Derxia gummosa DSM 723</name>
    <dbReference type="NCBI Taxonomy" id="1121388"/>
    <lineage>
        <taxon>Bacteria</taxon>
        <taxon>Pseudomonadati</taxon>
        <taxon>Pseudomonadota</taxon>
        <taxon>Betaproteobacteria</taxon>
        <taxon>Burkholderiales</taxon>
        <taxon>Alcaligenaceae</taxon>
        <taxon>Derxia</taxon>
    </lineage>
</organism>
<evidence type="ECO:0000256" key="3">
    <source>
        <dbReference type="ARBA" id="ARBA00023002"/>
    </source>
</evidence>
<evidence type="ECO:0000256" key="1">
    <source>
        <dbReference type="ARBA" id="ARBA00001931"/>
    </source>
</evidence>
<keyword evidence="7" id="KW-1185">Reference proteome</keyword>
<evidence type="ECO:0000259" key="5">
    <source>
        <dbReference type="Pfam" id="PF01011"/>
    </source>
</evidence>
<dbReference type="RefSeq" id="WP_051377982.1">
    <property type="nucleotide sequence ID" value="NZ_AXWS01000007.1"/>
</dbReference>
<feature type="signal peptide" evidence="4">
    <location>
        <begin position="1"/>
        <end position="29"/>
    </location>
</feature>
<proteinExistence type="inferred from homology"/>
<evidence type="ECO:0000313" key="7">
    <source>
        <dbReference type="Proteomes" id="UP000675920"/>
    </source>
</evidence>
<keyword evidence="4" id="KW-0732">Signal</keyword>
<dbReference type="InterPro" id="IPR018391">
    <property type="entry name" value="PQQ_b-propeller_rpt"/>
</dbReference>
<dbReference type="OrthoDB" id="5173551at2"/>
<dbReference type="InterPro" id="IPR002372">
    <property type="entry name" value="PQQ_rpt_dom"/>
</dbReference>
<reference evidence="8" key="1">
    <citation type="submission" date="2025-08" db="UniProtKB">
        <authorList>
            <consortium name="RefSeq"/>
        </authorList>
    </citation>
    <scope>IDENTIFICATION</scope>
</reference>
<feature type="domain" description="Pyrrolo-quinoline quinone repeat" evidence="5">
    <location>
        <begin position="59"/>
        <end position="359"/>
    </location>
</feature>
<dbReference type="AlphaFoldDB" id="A0A8B6X8Q9"/>
<dbReference type="SMART" id="SM00564">
    <property type="entry name" value="PQQ"/>
    <property type="match status" value="6"/>
</dbReference>
<dbReference type="SUPFAM" id="SSF50998">
    <property type="entry name" value="Quinoprotein alcohol dehydrogenase-like"/>
    <property type="match status" value="1"/>
</dbReference>
<dbReference type="InterPro" id="IPR011047">
    <property type="entry name" value="Quinoprotein_ADH-like_sf"/>
</dbReference>
<keyword evidence="3" id="KW-0560">Oxidoreductase</keyword>
<dbReference type="Pfam" id="PF01011">
    <property type="entry name" value="PQQ"/>
    <property type="match status" value="1"/>
</dbReference>
<feature type="domain" description="Pyrrolo-quinoline quinone repeat" evidence="6">
    <location>
        <begin position="442"/>
        <end position="497"/>
    </location>
</feature>
<dbReference type="PANTHER" id="PTHR32303">
    <property type="entry name" value="QUINOPROTEIN ALCOHOL DEHYDROGENASE (CYTOCHROME C)"/>
    <property type="match status" value="1"/>
</dbReference>
<evidence type="ECO:0000256" key="2">
    <source>
        <dbReference type="ARBA" id="ARBA00008156"/>
    </source>
</evidence>
<accession>A0A8B6X8Q9</accession>
<dbReference type="GO" id="GO:0016491">
    <property type="term" value="F:oxidoreductase activity"/>
    <property type="evidence" value="ECO:0007669"/>
    <property type="project" value="UniProtKB-KW"/>
</dbReference>